<evidence type="ECO:0000256" key="1">
    <source>
        <dbReference type="SAM" id="MobiDB-lite"/>
    </source>
</evidence>
<comment type="caution">
    <text evidence="2">The sequence shown here is derived from an EMBL/GenBank/DDBJ whole genome shotgun (WGS) entry which is preliminary data.</text>
</comment>
<evidence type="ECO:0000313" key="2">
    <source>
        <dbReference type="EMBL" id="KAL0851116.1"/>
    </source>
</evidence>
<feature type="non-terminal residue" evidence="2">
    <location>
        <position position="1"/>
    </location>
</feature>
<evidence type="ECO:0000313" key="3">
    <source>
        <dbReference type="Proteomes" id="UP001549921"/>
    </source>
</evidence>
<feature type="compositionally biased region" description="Acidic residues" evidence="1">
    <location>
        <begin position="59"/>
        <end position="68"/>
    </location>
</feature>
<gene>
    <name evidence="2" type="ORF">ABMA28_006985</name>
</gene>
<protein>
    <submittedName>
        <fullName evidence="2">Uncharacterized protein</fullName>
    </submittedName>
</protein>
<organism evidence="2 3">
    <name type="scientific">Loxostege sticticalis</name>
    <name type="common">Beet webworm moth</name>
    <dbReference type="NCBI Taxonomy" id="481309"/>
    <lineage>
        <taxon>Eukaryota</taxon>
        <taxon>Metazoa</taxon>
        <taxon>Ecdysozoa</taxon>
        <taxon>Arthropoda</taxon>
        <taxon>Hexapoda</taxon>
        <taxon>Insecta</taxon>
        <taxon>Pterygota</taxon>
        <taxon>Neoptera</taxon>
        <taxon>Endopterygota</taxon>
        <taxon>Lepidoptera</taxon>
        <taxon>Glossata</taxon>
        <taxon>Ditrysia</taxon>
        <taxon>Pyraloidea</taxon>
        <taxon>Crambidae</taxon>
        <taxon>Pyraustinae</taxon>
        <taxon>Loxostege</taxon>
    </lineage>
</organism>
<dbReference type="Proteomes" id="UP001549921">
    <property type="component" value="Unassembled WGS sequence"/>
</dbReference>
<sequence>EEIESPLADNTDIDSILISVERQTNNVTLSPLLPTPSSSNSAQQQPVPSTSQEEPAVLVEEDGLQPLE</sequence>
<accession>A0ABD0TP59</accession>
<feature type="non-terminal residue" evidence="2">
    <location>
        <position position="68"/>
    </location>
</feature>
<name>A0ABD0TP59_LOXSC</name>
<feature type="compositionally biased region" description="Polar residues" evidence="1">
    <location>
        <begin position="42"/>
        <end position="53"/>
    </location>
</feature>
<dbReference type="AlphaFoldDB" id="A0ABD0TP59"/>
<proteinExistence type="predicted"/>
<reference evidence="2 3" key="1">
    <citation type="submission" date="2024-06" db="EMBL/GenBank/DDBJ databases">
        <title>A chromosome-level genome assembly of beet webworm, Loxostege sticticalis.</title>
        <authorList>
            <person name="Zhang Y."/>
        </authorList>
    </citation>
    <scope>NUCLEOTIDE SEQUENCE [LARGE SCALE GENOMIC DNA]</scope>
    <source>
        <strain evidence="2">AQ028</strain>
        <tissue evidence="2">Male pupae</tissue>
    </source>
</reference>
<feature type="compositionally biased region" description="Low complexity" evidence="1">
    <location>
        <begin position="28"/>
        <end position="41"/>
    </location>
</feature>
<dbReference type="EMBL" id="JBEDNZ010000002">
    <property type="protein sequence ID" value="KAL0851116.1"/>
    <property type="molecule type" value="Genomic_DNA"/>
</dbReference>
<feature type="region of interest" description="Disordered" evidence="1">
    <location>
        <begin position="28"/>
        <end position="68"/>
    </location>
</feature>